<proteinExistence type="inferred from homology"/>
<dbReference type="CDD" id="cd06089">
    <property type="entry name" value="KOW_RPL26"/>
    <property type="match status" value="1"/>
</dbReference>
<dbReference type="GO" id="GO:0019843">
    <property type="term" value="F:rRNA binding"/>
    <property type="evidence" value="ECO:0007669"/>
    <property type="project" value="UniProtKB-UniRule"/>
</dbReference>
<evidence type="ECO:0000256" key="5">
    <source>
        <dbReference type="HAMAP-Rule" id="MF_01326"/>
    </source>
</evidence>
<comment type="subunit">
    <text evidence="5">Part of the 50S ribosomal subunit.</text>
</comment>
<evidence type="ECO:0000259" key="7">
    <source>
        <dbReference type="SMART" id="SM00739"/>
    </source>
</evidence>
<dbReference type="InterPro" id="IPR003256">
    <property type="entry name" value="Ribosomal_uL24"/>
</dbReference>
<dbReference type="InterPro" id="IPR057264">
    <property type="entry name" value="Ribosomal_uL24_C"/>
</dbReference>
<organism evidence="8 9">
    <name type="scientific">Wohlfahrtiimonas chitiniclastica</name>
    <dbReference type="NCBI Taxonomy" id="400946"/>
    <lineage>
        <taxon>Bacteria</taxon>
        <taxon>Pseudomonadati</taxon>
        <taxon>Pseudomonadota</taxon>
        <taxon>Gammaproteobacteria</taxon>
        <taxon>Cardiobacteriales</taxon>
        <taxon>Ignatzschineriaceae</taxon>
        <taxon>Wohlfahrtiimonas</taxon>
    </lineage>
</organism>
<dbReference type="Pfam" id="PF17136">
    <property type="entry name" value="ribosomal_L24"/>
    <property type="match status" value="1"/>
</dbReference>
<dbReference type="NCBIfam" id="TIGR01079">
    <property type="entry name" value="rplX_bact"/>
    <property type="match status" value="1"/>
</dbReference>
<dbReference type="RefSeq" id="WP_008315915.1">
    <property type="nucleotide sequence ID" value="NZ_CP115969.1"/>
</dbReference>
<evidence type="ECO:0000256" key="2">
    <source>
        <dbReference type="ARBA" id="ARBA00022980"/>
    </source>
</evidence>
<gene>
    <name evidence="5 8" type="primary">rplX</name>
    <name evidence="8" type="ORF">J7561_04545</name>
</gene>
<dbReference type="InterPro" id="IPR005825">
    <property type="entry name" value="Ribosomal_uL24_CS"/>
</dbReference>
<dbReference type="GeneID" id="58263918"/>
<dbReference type="SUPFAM" id="SSF50104">
    <property type="entry name" value="Translation proteins SH3-like domain"/>
    <property type="match status" value="1"/>
</dbReference>
<feature type="domain" description="KOW" evidence="7">
    <location>
        <begin position="3"/>
        <end position="30"/>
    </location>
</feature>
<evidence type="ECO:0000256" key="6">
    <source>
        <dbReference type="RuleBase" id="RU003477"/>
    </source>
</evidence>
<keyword evidence="3 5" id="KW-0687">Ribonucleoprotein</keyword>
<comment type="caution">
    <text evidence="8">The sequence shown here is derived from an EMBL/GenBank/DDBJ whole genome shotgun (WGS) entry which is preliminary data.</text>
</comment>
<dbReference type="Gene3D" id="2.30.30.30">
    <property type="match status" value="1"/>
</dbReference>
<protein>
    <recommendedName>
        <fullName evidence="4 5">Large ribosomal subunit protein uL24</fullName>
    </recommendedName>
</protein>
<dbReference type="InterPro" id="IPR005824">
    <property type="entry name" value="KOW"/>
</dbReference>
<dbReference type="InterPro" id="IPR014722">
    <property type="entry name" value="Rib_uL2_dom2"/>
</dbReference>
<dbReference type="PROSITE" id="PS01108">
    <property type="entry name" value="RIBOSOMAL_L24"/>
    <property type="match status" value="1"/>
</dbReference>
<evidence type="ECO:0000256" key="4">
    <source>
        <dbReference type="ARBA" id="ARBA00035206"/>
    </source>
</evidence>
<keyword evidence="2 5" id="KW-0689">Ribosomal protein</keyword>
<dbReference type="GO" id="GO:1990904">
    <property type="term" value="C:ribonucleoprotein complex"/>
    <property type="evidence" value="ECO:0007669"/>
    <property type="project" value="UniProtKB-KW"/>
</dbReference>
<comment type="function">
    <text evidence="5">One of two assembly initiator proteins, it binds directly to the 5'-end of the 23S rRNA, where it nucleates assembly of the 50S subunit.</text>
</comment>
<dbReference type="InterPro" id="IPR008991">
    <property type="entry name" value="Translation_prot_SH3-like_sf"/>
</dbReference>
<dbReference type="GO" id="GO:0006412">
    <property type="term" value="P:translation"/>
    <property type="evidence" value="ECO:0007669"/>
    <property type="project" value="UniProtKB-UniRule"/>
</dbReference>
<dbReference type="GO" id="GO:0003735">
    <property type="term" value="F:structural constituent of ribosome"/>
    <property type="evidence" value="ECO:0007669"/>
    <property type="project" value="InterPro"/>
</dbReference>
<name>A0A162VJS2_9GAMM</name>
<dbReference type="Proteomes" id="UP000680020">
    <property type="component" value="Unassembled WGS sequence"/>
</dbReference>
<evidence type="ECO:0000313" key="8">
    <source>
        <dbReference type="EMBL" id="MBS7824469.1"/>
    </source>
</evidence>
<dbReference type="InterPro" id="IPR041988">
    <property type="entry name" value="Ribosomal_uL24_KOW"/>
</dbReference>
<reference evidence="8" key="1">
    <citation type="submission" date="2021-03" db="EMBL/GenBank/DDBJ databases">
        <title>Identification and antibiotic profiling of Wohlfahrtiimonas chitiniclastica, an underestimated human pathogen.</title>
        <authorList>
            <person name="Kopf A."/>
            <person name="Bunk B."/>
            <person name="Coldewey S."/>
            <person name="Gunzer F."/>
            <person name="Riedel T."/>
            <person name="Schroettner P."/>
        </authorList>
    </citation>
    <scope>NUCLEOTIDE SEQUENCE</scope>
    <source>
        <strain evidence="8">DSM 100917</strain>
    </source>
</reference>
<evidence type="ECO:0000313" key="9">
    <source>
        <dbReference type="Proteomes" id="UP000680020"/>
    </source>
</evidence>
<sequence>MNKLRKGDEVVVIAGRDKGKTGHILAIAKDGSRVLVAGVNKKIKHVKPNPQRGIEGGRVEQEAMLHISNVMILNPETQKGDRIRIEVTATKDANGKNTFTRERFFKSTNKKIG</sequence>
<evidence type="ECO:0000256" key="1">
    <source>
        <dbReference type="ARBA" id="ARBA00010618"/>
    </source>
</evidence>
<dbReference type="HAMAP" id="MF_01326_B">
    <property type="entry name" value="Ribosomal_uL24_B"/>
    <property type="match status" value="1"/>
</dbReference>
<accession>A0A162VJS2</accession>
<dbReference type="Pfam" id="PF00467">
    <property type="entry name" value="KOW"/>
    <property type="match status" value="1"/>
</dbReference>
<keyword evidence="5" id="KW-0699">rRNA-binding</keyword>
<dbReference type="EMBL" id="JAGIBU010000003">
    <property type="protein sequence ID" value="MBS7824469.1"/>
    <property type="molecule type" value="Genomic_DNA"/>
</dbReference>
<keyword evidence="5" id="KW-0694">RNA-binding</keyword>
<comment type="function">
    <text evidence="5">One of the proteins that surrounds the polypeptide exit tunnel on the outside of the subunit.</text>
</comment>
<dbReference type="AlphaFoldDB" id="A0A162VJS2"/>
<dbReference type="SMART" id="SM00739">
    <property type="entry name" value="KOW"/>
    <property type="match status" value="1"/>
</dbReference>
<comment type="similarity">
    <text evidence="1 5 6">Belongs to the universal ribosomal protein uL24 family.</text>
</comment>
<dbReference type="GO" id="GO:0005840">
    <property type="term" value="C:ribosome"/>
    <property type="evidence" value="ECO:0007669"/>
    <property type="project" value="UniProtKB-KW"/>
</dbReference>
<evidence type="ECO:0000256" key="3">
    <source>
        <dbReference type="ARBA" id="ARBA00023274"/>
    </source>
</evidence>
<dbReference type="PANTHER" id="PTHR12903">
    <property type="entry name" value="MITOCHONDRIAL RIBOSOMAL PROTEIN L24"/>
    <property type="match status" value="1"/>
</dbReference>